<comment type="similarity">
    <text evidence="2 7">Belongs to the ExbD/TolR family.</text>
</comment>
<evidence type="ECO:0000256" key="5">
    <source>
        <dbReference type="ARBA" id="ARBA00022989"/>
    </source>
</evidence>
<dbReference type="EMBL" id="VHLH01000008">
    <property type="protein sequence ID" value="TPW29896.1"/>
    <property type="molecule type" value="Genomic_DNA"/>
</dbReference>
<accession>A0A506U958</accession>
<dbReference type="OrthoDB" id="8030720at2"/>
<dbReference type="AlphaFoldDB" id="A0A506U958"/>
<evidence type="ECO:0000256" key="8">
    <source>
        <dbReference type="SAM" id="Phobius"/>
    </source>
</evidence>
<feature type="transmembrane region" description="Helical" evidence="8">
    <location>
        <begin position="12"/>
        <end position="31"/>
    </location>
</feature>
<keyword evidence="3" id="KW-1003">Cell membrane</keyword>
<organism evidence="9 10">
    <name type="scientific">Pararhizobium mangrovi</name>
    <dbReference type="NCBI Taxonomy" id="2590452"/>
    <lineage>
        <taxon>Bacteria</taxon>
        <taxon>Pseudomonadati</taxon>
        <taxon>Pseudomonadota</taxon>
        <taxon>Alphaproteobacteria</taxon>
        <taxon>Hyphomicrobiales</taxon>
        <taxon>Rhizobiaceae</taxon>
        <taxon>Rhizobium/Agrobacterium group</taxon>
        <taxon>Pararhizobium</taxon>
    </lineage>
</organism>
<keyword evidence="7" id="KW-0813">Transport</keyword>
<dbReference type="GO" id="GO:0022857">
    <property type="term" value="F:transmembrane transporter activity"/>
    <property type="evidence" value="ECO:0007669"/>
    <property type="project" value="InterPro"/>
</dbReference>
<keyword evidence="6 8" id="KW-0472">Membrane</keyword>
<evidence type="ECO:0000256" key="3">
    <source>
        <dbReference type="ARBA" id="ARBA00022475"/>
    </source>
</evidence>
<dbReference type="RefSeq" id="WP_141166206.1">
    <property type="nucleotide sequence ID" value="NZ_VHLH01000008.1"/>
</dbReference>
<evidence type="ECO:0000313" key="10">
    <source>
        <dbReference type="Proteomes" id="UP000320314"/>
    </source>
</evidence>
<protein>
    <submittedName>
        <fullName evidence="9">Biopolymer transporter ExbD</fullName>
    </submittedName>
</protein>
<evidence type="ECO:0000256" key="2">
    <source>
        <dbReference type="ARBA" id="ARBA00005811"/>
    </source>
</evidence>
<dbReference type="Pfam" id="PF02472">
    <property type="entry name" value="ExbD"/>
    <property type="match status" value="1"/>
</dbReference>
<comment type="caution">
    <text evidence="9">The sequence shown here is derived from an EMBL/GenBank/DDBJ whole genome shotgun (WGS) entry which is preliminary data.</text>
</comment>
<name>A0A506U958_9HYPH</name>
<evidence type="ECO:0000256" key="7">
    <source>
        <dbReference type="RuleBase" id="RU003879"/>
    </source>
</evidence>
<evidence type="ECO:0000256" key="6">
    <source>
        <dbReference type="ARBA" id="ARBA00023136"/>
    </source>
</evidence>
<keyword evidence="4 7" id="KW-0812">Transmembrane</keyword>
<gene>
    <name evidence="9" type="ORF">FJU11_06390</name>
</gene>
<comment type="subcellular location">
    <subcellularLocation>
        <location evidence="1">Cell membrane</location>
        <topology evidence="1">Single-pass membrane protein</topology>
    </subcellularLocation>
    <subcellularLocation>
        <location evidence="7">Cell membrane</location>
        <topology evidence="7">Single-pass type II membrane protein</topology>
    </subcellularLocation>
</comment>
<keyword evidence="5 8" id="KW-1133">Transmembrane helix</keyword>
<dbReference type="GO" id="GO:0005886">
    <property type="term" value="C:plasma membrane"/>
    <property type="evidence" value="ECO:0007669"/>
    <property type="project" value="UniProtKB-SubCell"/>
</dbReference>
<dbReference type="Proteomes" id="UP000320314">
    <property type="component" value="Unassembled WGS sequence"/>
</dbReference>
<dbReference type="InterPro" id="IPR003400">
    <property type="entry name" value="ExbD"/>
</dbReference>
<evidence type="ECO:0000313" key="9">
    <source>
        <dbReference type="EMBL" id="TPW29896.1"/>
    </source>
</evidence>
<sequence length="135" mass="14434">MRIERSARRTRRPSLTSLIDIIFLLLLFFMLSSTFTRFASVDIAGGRAGSGGGTAPRIIARLGAEDWSVNGQQFADADAAIDEMNRLSRVGGKAAVLLVGGGVDSQRLVTAVEAVRARTDLDLSIAGRAGEETRR</sequence>
<evidence type="ECO:0000256" key="1">
    <source>
        <dbReference type="ARBA" id="ARBA00004162"/>
    </source>
</evidence>
<keyword evidence="10" id="KW-1185">Reference proteome</keyword>
<keyword evidence="7" id="KW-0653">Protein transport</keyword>
<reference evidence="9 10" key="1">
    <citation type="submission" date="2019-06" db="EMBL/GenBank/DDBJ databases">
        <authorList>
            <person name="Li M."/>
        </authorList>
    </citation>
    <scope>NUCLEOTIDE SEQUENCE [LARGE SCALE GENOMIC DNA]</scope>
    <source>
        <strain evidence="9 10">BGMRC6574</strain>
    </source>
</reference>
<dbReference type="GO" id="GO:0015031">
    <property type="term" value="P:protein transport"/>
    <property type="evidence" value="ECO:0007669"/>
    <property type="project" value="UniProtKB-KW"/>
</dbReference>
<evidence type="ECO:0000256" key="4">
    <source>
        <dbReference type="ARBA" id="ARBA00022692"/>
    </source>
</evidence>
<proteinExistence type="inferred from homology"/>